<dbReference type="Proteomes" id="UP000298416">
    <property type="component" value="Unassembled WGS sequence"/>
</dbReference>
<reference evidence="4" key="2">
    <citation type="submission" date="2020-08" db="EMBL/GenBank/DDBJ databases">
        <title>Plant Genome Project.</title>
        <authorList>
            <person name="Zhang R.-G."/>
        </authorList>
    </citation>
    <scope>NUCLEOTIDE SEQUENCE</scope>
    <source>
        <strain evidence="4">Huo1</strain>
        <tissue evidence="4">Leaf</tissue>
    </source>
</reference>
<dbReference type="Pfam" id="PF07859">
    <property type="entry name" value="Abhydrolase_3"/>
    <property type="match status" value="1"/>
</dbReference>
<reference evidence="4" key="1">
    <citation type="submission" date="2018-01" db="EMBL/GenBank/DDBJ databases">
        <authorList>
            <person name="Mao J.F."/>
        </authorList>
    </citation>
    <scope>NUCLEOTIDE SEQUENCE</scope>
    <source>
        <strain evidence="4">Huo1</strain>
        <tissue evidence="4">Leaf</tissue>
    </source>
</reference>
<organism evidence="4">
    <name type="scientific">Salvia splendens</name>
    <name type="common">Scarlet sage</name>
    <dbReference type="NCBI Taxonomy" id="180675"/>
    <lineage>
        <taxon>Eukaryota</taxon>
        <taxon>Viridiplantae</taxon>
        <taxon>Streptophyta</taxon>
        <taxon>Embryophyta</taxon>
        <taxon>Tracheophyta</taxon>
        <taxon>Spermatophyta</taxon>
        <taxon>Magnoliopsida</taxon>
        <taxon>eudicotyledons</taxon>
        <taxon>Gunneridae</taxon>
        <taxon>Pentapetalae</taxon>
        <taxon>asterids</taxon>
        <taxon>lamiids</taxon>
        <taxon>Lamiales</taxon>
        <taxon>Lamiaceae</taxon>
        <taxon>Nepetoideae</taxon>
        <taxon>Mentheae</taxon>
        <taxon>Salviinae</taxon>
        <taxon>Salvia</taxon>
        <taxon>Salvia subgen. Calosphace</taxon>
        <taxon>core Calosphace</taxon>
    </lineage>
</organism>
<dbReference type="InterPro" id="IPR029058">
    <property type="entry name" value="AB_hydrolase_fold"/>
</dbReference>
<evidence type="ECO:0000313" key="5">
    <source>
        <dbReference type="Proteomes" id="UP000298416"/>
    </source>
</evidence>
<feature type="active site" evidence="2">
    <location>
        <position position="164"/>
    </location>
</feature>
<dbReference type="InterPro" id="IPR050466">
    <property type="entry name" value="Carboxylest/Gibb_receptor"/>
</dbReference>
<comment type="similarity">
    <text evidence="1">Belongs to the 'GDXG' lipolytic enzyme family.</text>
</comment>
<dbReference type="AlphaFoldDB" id="A0A8X8YLV8"/>
<sequence length="326" mass="36192">MADTETELEFEFLPYIKAYKNGHVERLKGTDVIPAGVDPDTGVSSKDVTDIVPETEVYVRIYLPKLNSTNEKLHILVYYHGGAFLVHTPSTPLYHNFLNALVHESRVIAVSVHYRRAPEYHLPVAYEDSWAALHWVASHCNGDGPELMLNHHADFQRVFLAGDSAGGNIVHNLAMAAGHPNGGLNVGIRGAVLIDPYFWGSDPIGSEGLDVEKKAYVDQLWNVVCPSCPIDDPWINPVATGGVSLAGLGCWRVLVTVADKDILKDRGWLYFQALARSGWLGAVEIHETQGEDHCFHLDELEGEKAKQRLKKIAEFFKMDLPPMAFQ</sequence>
<evidence type="ECO:0000256" key="2">
    <source>
        <dbReference type="PROSITE-ProRule" id="PRU10038"/>
    </source>
</evidence>
<accession>A0A8X8YLV8</accession>
<feature type="domain" description="Alpha/beta hydrolase fold-3" evidence="3">
    <location>
        <begin position="76"/>
        <end position="296"/>
    </location>
</feature>
<dbReference type="InterPro" id="IPR013094">
    <property type="entry name" value="AB_hydrolase_3"/>
</dbReference>
<protein>
    <recommendedName>
        <fullName evidence="3">Alpha/beta hydrolase fold-3 domain-containing protein</fullName>
    </recommendedName>
</protein>
<evidence type="ECO:0000259" key="3">
    <source>
        <dbReference type="Pfam" id="PF07859"/>
    </source>
</evidence>
<proteinExistence type="inferred from homology"/>
<keyword evidence="5" id="KW-1185">Reference proteome</keyword>
<dbReference type="InterPro" id="IPR033140">
    <property type="entry name" value="Lipase_GDXG_put_SER_AS"/>
</dbReference>
<dbReference type="EMBL" id="PNBA02000002">
    <property type="protein sequence ID" value="KAG6434796.1"/>
    <property type="molecule type" value="Genomic_DNA"/>
</dbReference>
<evidence type="ECO:0000313" key="4">
    <source>
        <dbReference type="EMBL" id="KAG6434796.1"/>
    </source>
</evidence>
<gene>
    <name evidence="4" type="ORF">SASPL_106439</name>
</gene>
<dbReference type="PROSITE" id="PS01174">
    <property type="entry name" value="LIPASE_GDXG_SER"/>
    <property type="match status" value="1"/>
</dbReference>
<name>A0A8X8YLV8_SALSN</name>
<dbReference type="SUPFAM" id="SSF53474">
    <property type="entry name" value="alpha/beta-Hydrolases"/>
    <property type="match status" value="1"/>
</dbReference>
<dbReference type="PANTHER" id="PTHR23024:SF458">
    <property type="entry name" value="ALPHA_BETA HYDROLASE FOLD-3 DOMAIN-CONTAINING PROTEIN"/>
    <property type="match status" value="1"/>
</dbReference>
<dbReference type="GO" id="GO:0016787">
    <property type="term" value="F:hydrolase activity"/>
    <property type="evidence" value="ECO:0007669"/>
    <property type="project" value="InterPro"/>
</dbReference>
<dbReference type="PANTHER" id="PTHR23024">
    <property type="entry name" value="ARYLACETAMIDE DEACETYLASE"/>
    <property type="match status" value="1"/>
</dbReference>
<dbReference type="Gene3D" id="3.40.50.1820">
    <property type="entry name" value="alpha/beta hydrolase"/>
    <property type="match status" value="1"/>
</dbReference>
<evidence type="ECO:0000256" key="1">
    <source>
        <dbReference type="ARBA" id="ARBA00010515"/>
    </source>
</evidence>
<comment type="caution">
    <text evidence="4">The sequence shown here is derived from an EMBL/GenBank/DDBJ whole genome shotgun (WGS) entry which is preliminary data.</text>
</comment>